<keyword evidence="2" id="KW-1185">Reference proteome</keyword>
<dbReference type="EMBL" id="CM045867">
    <property type="protein sequence ID" value="KAI7959093.1"/>
    <property type="molecule type" value="Genomic_DNA"/>
</dbReference>
<proteinExistence type="predicted"/>
<gene>
    <name evidence="1" type="ORF">MJO28_002884</name>
</gene>
<comment type="caution">
    <text evidence="1">The sequence shown here is derived from an EMBL/GenBank/DDBJ whole genome shotgun (WGS) entry which is preliminary data.</text>
</comment>
<organism evidence="1 2">
    <name type="scientific">Puccinia striiformis f. sp. tritici</name>
    <dbReference type="NCBI Taxonomy" id="168172"/>
    <lineage>
        <taxon>Eukaryota</taxon>
        <taxon>Fungi</taxon>
        <taxon>Dikarya</taxon>
        <taxon>Basidiomycota</taxon>
        <taxon>Pucciniomycotina</taxon>
        <taxon>Pucciniomycetes</taxon>
        <taxon>Pucciniales</taxon>
        <taxon>Pucciniaceae</taxon>
        <taxon>Puccinia</taxon>
    </lineage>
</organism>
<reference evidence="2" key="1">
    <citation type="journal article" date="2018" name="BMC Genomics">
        <title>Genomic insights into host adaptation between the wheat stripe rust pathogen (Puccinia striiformis f. sp. tritici) and the barley stripe rust pathogen (Puccinia striiformis f. sp. hordei).</title>
        <authorList>
            <person name="Xia C."/>
            <person name="Wang M."/>
            <person name="Yin C."/>
            <person name="Cornejo O.E."/>
            <person name="Hulbert S.H."/>
            <person name="Chen X."/>
        </authorList>
    </citation>
    <scope>NUCLEOTIDE SEQUENCE [LARGE SCALE GENOMIC DNA]</scope>
    <source>
        <strain evidence="2">93-210</strain>
    </source>
</reference>
<name>A0ACC0ERK5_9BASI</name>
<reference evidence="1 2" key="3">
    <citation type="journal article" date="2022" name="Microbiol. Spectr.">
        <title>Folding features and dynamics of 3D genome architecture in plant fungal pathogens.</title>
        <authorList>
            <person name="Xia C."/>
        </authorList>
    </citation>
    <scope>NUCLEOTIDE SEQUENCE [LARGE SCALE GENOMIC DNA]</scope>
    <source>
        <strain evidence="1 2">93-210</strain>
    </source>
</reference>
<accession>A0ACC0ERK5</accession>
<reference evidence="2" key="2">
    <citation type="journal article" date="2018" name="Mol. Plant Microbe Interact.">
        <title>Genome sequence resources for the wheat stripe rust pathogen (Puccinia striiformis f. sp. tritici) and the barley stripe rust pathogen (Puccinia striiformis f. sp. hordei).</title>
        <authorList>
            <person name="Xia C."/>
            <person name="Wang M."/>
            <person name="Yin C."/>
            <person name="Cornejo O.E."/>
            <person name="Hulbert S.H."/>
            <person name="Chen X."/>
        </authorList>
    </citation>
    <scope>NUCLEOTIDE SEQUENCE [LARGE SCALE GENOMIC DNA]</scope>
    <source>
        <strain evidence="2">93-210</strain>
    </source>
</reference>
<sequence>MEPVVKPWAKAIPKEKKLLEICGLIESYGMTPKSFLDDFLKHKAAKFVVRRRLWGTGTGWKGTQALLRSIKALVCSQDDGPQHWEQFILAQAIMIVRTEEPRRGTYPVGSYVNSSQLTTDFFTNEERMARDQALITQMPFLFTLLHAKLRGDAKTLDDDDPEDDQGVCAAASDDLESNLVSDVANDEEGTDPITGQPCQPKERLNLTETDVNDYEGSFLGKSPDCAVRQALRVRTIARTICAMIAFGVNRRCNGFQLSNSLVFIASGVTERVNTYLNYIGLLSSRRTAHVALKSLGKEAEDMLVDRYDLSKSDVLPPNICYDNLDFQQKVHMKAMGHSSVMSHGTWGYIHSIPPSICKSLNPAELTIEALNKALHAASKEEIGLAPFAPSMESETHFEQMLKSQITRVMLNYVAVASNTCVKLSKDPPPVDLLEPERPNIQMLKLMIASDNSAQGVGEVFTGLIEQVGLTAQEFHSRLQIIEGDLGSCNLLDSLKRQRVPARHNHTSLTNVLPIPGAAHTLWNMAQAIFLSHWGNEKHQRDTGAWRSLHGLGITAEKPVTKKDFNLMLSHMEKVHEATILFFLLTVMGKVHKVLPKELIKMKSARIATIVEQTYALVFSGKALMSPLASKCVAHKNMLLRVRDFATVIEAQRAMKAGDCGRLMYMWEQWAVMSQALPKLPHYSKHLPKLILLMKTVLPPSLAKVVRSSLLICPTGRAGHFVATNFYLEVQNYWLKYFFNHSGIGTEINRLKDVFSINIPILRFLLQLLKIESGTNVTHQSHKNKLDHLSIMNFLRMASAEKFGELNDLGYTPTAILDMYHEGIKKLQDEYESGAQGLDRFRPHSEGIYQMYEAREKRARAMDIDKENAEVLSEHSGSVNNDDITT</sequence>
<dbReference type="Proteomes" id="UP001060170">
    <property type="component" value="Chromosome 3"/>
</dbReference>
<protein>
    <submittedName>
        <fullName evidence="1">Uncharacterized protein</fullName>
    </submittedName>
</protein>
<evidence type="ECO:0000313" key="1">
    <source>
        <dbReference type="EMBL" id="KAI7959093.1"/>
    </source>
</evidence>
<evidence type="ECO:0000313" key="2">
    <source>
        <dbReference type="Proteomes" id="UP001060170"/>
    </source>
</evidence>